<dbReference type="InterPro" id="IPR004843">
    <property type="entry name" value="Calcineurin-like_PHP"/>
</dbReference>
<dbReference type="InterPro" id="IPR014576">
    <property type="entry name" value="Pesterase_YhaO"/>
</dbReference>
<dbReference type="Gene3D" id="3.60.21.10">
    <property type="match status" value="1"/>
</dbReference>
<dbReference type="AlphaFoldDB" id="A0A919XFW8"/>
<evidence type="ECO:0000313" key="3">
    <source>
        <dbReference type="EMBL" id="GIO30225.1"/>
    </source>
</evidence>
<dbReference type="Pfam" id="PF00149">
    <property type="entry name" value="Metallophos"/>
    <property type="match status" value="1"/>
</dbReference>
<proteinExistence type="predicted"/>
<comment type="caution">
    <text evidence="3">The sequence shown here is derived from an EMBL/GenBank/DDBJ whole genome shotgun (WGS) entry which is preliminary data.</text>
</comment>
<dbReference type="SUPFAM" id="SSF56300">
    <property type="entry name" value="Metallo-dependent phosphatases"/>
    <property type="match status" value="1"/>
</dbReference>
<keyword evidence="3" id="KW-0540">Nuclease</keyword>
<evidence type="ECO:0000313" key="4">
    <source>
        <dbReference type="Proteomes" id="UP000679779"/>
    </source>
</evidence>
<dbReference type="Proteomes" id="UP000679779">
    <property type="component" value="Unassembled WGS sequence"/>
</dbReference>
<accession>A0A919XFW8</accession>
<keyword evidence="3" id="KW-0269">Exonuclease</keyword>
<dbReference type="PANTHER" id="PTHR30337">
    <property type="entry name" value="COMPONENT OF ATP-DEPENDENT DSDNA EXONUCLEASE"/>
    <property type="match status" value="1"/>
</dbReference>
<reference evidence="3" key="1">
    <citation type="submission" date="2021-03" db="EMBL/GenBank/DDBJ databases">
        <title>Antimicrobial resistance genes in bacteria isolated from Japanese honey, and their potential for conferring macrolide and lincosamide resistance in the American foulbrood pathogen Paenibacillus larvae.</title>
        <authorList>
            <person name="Okamoto M."/>
            <person name="Kumagai M."/>
            <person name="Kanamori H."/>
            <person name="Takamatsu D."/>
        </authorList>
    </citation>
    <scope>NUCLEOTIDE SEQUENCE</scope>
    <source>
        <strain evidence="3">J2TS6</strain>
    </source>
</reference>
<name>A0A919XFW8_9BACL</name>
<dbReference type="PIRSF" id="PIRSF033091">
    <property type="entry name" value="Pesterase_YhaO"/>
    <property type="match status" value="1"/>
</dbReference>
<keyword evidence="4" id="KW-1185">Reference proteome</keyword>
<dbReference type="CDD" id="cd00840">
    <property type="entry name" value="MPP_Mre11_N"/>
    <property type="match status" value="1"/>
</dbReference>
<dbReference type="InterPro" id="IPR050535">
    <property type="entry name" value="DNA_Repair-Maintenance_Comp"/>
</dbReference>
<gene>
    <name evidence="3" type="ORF">J2TS6_13660</name>
</gene>
<dbReference type="PANTHER" id="PTHR30337:SF7">
    <property type="entry name" value="PHOSPHOESTERASE"/>
    <property type="match status" value="1"/>
</dbReference>
<evidence type="ECO:0000259" key="2">
    <source>
        <dbReference type="Pfam" id="PF00149"/>
    </source>
</evidence>
<feature type="domain" description="Calcineurin-like phosphoesterase" evidence="2">
    <location>
        <begin position="5"/>
        <end position="204"/>
    </location>
</feature>
<dbReference type="InterPro" id="IPR041796">
    <property type="entry name" value="Mre11_N"/>
</dbReference>
<dbReference type="GO" id="GO:0004527">
    <property type="term" value="F:exonuclease activity"/>
    <property type="evidence" value="ECO:0007669"/>
    <property type="project" value="UniProtKB-KW"/>
</dbReference>
<dbReference type="InterPro" id="IPR029052">
    <property type="entry name" value="Metallo-depent_PP-like"/>
</dbReference>
<sequence>MVPFTFIHAADLHLDSQFKGVSGLSDGIRAFLRESTFASFERLTELAIREQVDFIVICGDVYDAKDSSLQAQLRFQEALDRLGEHGVGVYVIHGNHDPLDGPRMIVSQKEHVHVFGPEFERVTACRRQDGRPVAVIGGISYPTAKVTENTSLHFQRNRDSSLFHIALLHANVDGDPAHETYSPCTRRDLTAAGYDYWALGHIHKRQVLQENSHIVYPGNIQGRSIRETGAKGCYVVRVDEAGNIGLQFHELDTVRWYHETLAIDGMEGEEAFYAMVEDRMEAIRSERPGQMSVVRFAVAGRSRLHQRLEEGMAEEILHELHRKAVRAAAEPGGFEGLVWIESFDIRSGPWIDREALLEEESFLGELLRYGRKAGPDGEIRSDLFGSALQPLAANGELRKLLAEVGEEERTGWLRRAEEMAVMLLAEHGREREGGGEPDEH</sequence>
<dbReference type="EMBL" id="BORQ01000001">
    <property type="protein sequence ID" value="GIO30225.1"/>
    <property type="molecule type" value="Genomic_DNA"/>
</dbReference>
<protein>
    <submittedName>
        <fullName evidence="3">Exonuclease SbcCD subunit D</fullName>
    </submittedName>
</protein>
<evidence type="ECO:0000256" key="1">
    <source>
        <dbReference type="ARBA" id="ARBA00022801"/>
    </source>
</evidence>
<dbReference type="RefSeq" id="WP_160040145.1">
    <property type="nucleotide sequence ID" value="NZ_BORQ01000001.1"/>
</dbReference>
<organism evidence="3 4">
    <name type="scientific">Paenibacillus albilobatus</name>
    <dbReference type="NCBI Taxonomy" id="2716884"/>
    <lineage>
        <taxon>Bacteria</taxon>
        <taxon>Bacillati</taxon>
        <taxon>Bacillota</taxon>
        <taxon>Bacilli</taxon>
        <taxon>Bacillales</taxon>
        <taxon>Paenibacillaceae</taxon>
        <taxon>Paenibacillus</taxon>
    </lineage>
</organism>
<keyword evidence="1" id="KW-0378">Hydrolase</keyword>